<comment type="caution">
    <text evidence="1">The sequence shown here is derived from an EMBL/GenBank/DDBJ whole genome shotgun (WGS) entry which is preliminary data.</text>
</comment>
<evidence type="ECO:0000313" key="1">
    <source>
        <dbReference type="EMBL" id="GJM50913.1"/>
    </source>
</evidence>
<evidence type="ECO:0000313" key="4">
    <source>
        <dbReference type="Proteomes" id="UP001208692"/>
    </source>
</evidence>
<proteinExistence type="predicted"/>
<organism evidence="1 3">
    <name type="scientific">Capnocytophaga catalasegens</name>
    <dbReference type="NCBI Taxonomy" id="1004260"/>
    <lineage>
        <taxon>Bacteria</taxon>
        <taxon>Pseudomonadati</taxon>
        <taxon>Bacteroidota</taxon>
        <taxon>Flavobacteriia</taxon>
        <taxon>Flavobacteriales</taxon>
        <taxon>Flavobacteriaceae</taxon>
        <taxon>Capnocytophaga</taxon>
    </lineage>
</organism>
<reference evidence="1 4" key="1">
    <citation type="submission" date="2021-11" db="EMBL/GenBank/DDBJ databases">
        <title>Draft genome sequence of Capnocytophaga sp. strain KC07075 isolated from cat oral cavity.</title>
        <authorList>
            <person name="Suzuki M."/>
            <person name="Imaoka K."/>
            <person name="Kimura M."/>
            <person name="Morikawa S."/>
            <person name="Maeda K."/>
        </authorList>
    </citation>
    <scope>NUCLEOTIDE SEQUENCE</scope>
    <source>
        <strain evidence="1">KC07075</strain>
        <strain evidence="2 4">KC07079</strain>
    </source>
</reference>
<dbReference type="RefSeq" id="WP_264847222.1">
    <property type="nucleotide sequence ID" value="NZ_BPMA01000044.1"/>
</dbReference>
<dbReference type="EMBL" id="BQKB01000049">
    <property type="protein sequence ID" value="GJM53757.1"/>
    <property type="molecule type" value="Genomic_DNA"/>
</dbReference>
<name>A0AAV5B049_9FLAO</name>
<sequence length="255" mass="29280">MSVEVIKIKSVYLSRFNNEEYTKFLSGVIGLLEKATLEKLHIEQELFDSFKEHVSLLTDVSRRSTTSHETKELNELDKKRNELIVYLMSFFRMERKVPIEARKKAAGDLYEVAKPYQKMQQLPNRQKTQAIEGFLLDMGKEANVSYLKTLGLSSVVSQLESVNRKYSELTEGRAESQMANKVVGANSVRKKTDKQYADIVMWAFSMSIIMPSEESKKFVIMLNKLIDDTSHIYKQRIGLRNASSSQSAEMKEILS</sequence>
<dbReference type="InterPro" id="IPR046228">
    <property type="entry name" value="DUF6261"/>
</dbReference>
<dbReference type="EMBL" id="BQKA01000034">
    <property type="protein sequence ID" value="GJM50913.1"/>
    <property type="molecule type" value="Genomic_DNA"/>
</dbReference>
<keyword evidence="4" id="KW-1185">Reference proteome</keyword>
<accession>A0AAV5B049</accession>
<protein>
    <submittedName>
        <fullName evidence="1">Uncharacterized protein</fullName>
    </submittedName>
</protein>
<dbReference type="Proteomes" id="UP001207736">
    <property type="component" value="Unassembled WGS sequence"/>
</dbReference>
<dbReference type="Proteomes" id="UP001208692">
    <property type="component" value="Unassembled WGS sequence"/>
</dbReference>
<dbReference type="Pfam" id="PF19775">
    <property type="entry name" value="DUF6261"/>
    <property type="match status" value="1"/>
</dbReference>
<evidence type="ECO:0000313" key="3">
    <source>
        <dbReference type="Proteomes" id="UP001207736"/>
    </source>
</evidence>
<gene>
    <name evidence="1" type="ORF">RCZ15_18860</name>
    <name evidence="2" type="ORF">RCZ16_20730</name>
</gene>
<evidence type="ECO:0000313" key="2">
    <source>
        <dbReference type="EMBL" id="GJM53757.1"/>
    </source>
</evidence>
<dbReference type="AlphaFoldDB" id="A0AAV5B049"/>